<feature type="transmembrane region" description="Helical" evidence="1">
    <location>
        <begin position="100"/>
        <end position="125"/>
    </location>
</feature>
<keyword evidence="1" id="KW-1133">Transmembrane helix</keyword>
<evidence type="ECO:0000313" key="3">
    <source>
        <dbReference type="Proteomes" id="UP000198688"/>
    </source>
</evidence>
<protein>
    <submittedName>
        <fullName evidence="2">Uncharacterized protein</fullName>
    </submittedName>
</protein>
<accession>A0A1H1T1N7</accession>
<organism evidence="2 3">
    <name type="scientific">Actinoplanes derwentensis</name>
    <dbReference type="NCBI Taxonomy" id="113562"/>
    <lineage>
        <taxon>Bacteria</taxon>
        <taxon>Bacillati</taxon>
        <taxon>Actinomycetota</taxon>
        <taxon>Actinomycetes</taxon>
        <taxon>Micromonosporales</taxon>
        <taxon>Micromonosporaceae</taxon>
        <taxon>Actinoplanes</taxon>
    </lineage>
</organism>
<sequence length="258" mass="27101">MCAALLPLTVAGMFSVAGCGSLADQDLVRCLAPENRSRMVAAAEALAVAAPAADGTHVVVGKKVLTLAEWRKQRADDFDRTCLALPVPAGGGGGGDSSPWIAAIFALLAAIVGAIMTAATTGFLAGAGRRRLAADQVTGLAEALHTAAGAYLAGWRGQGDKQDPDSVVAAARRLDGALRAIEVEHRQWVLASDLRAALETFPITDGLRLQARTPAEQAAILADTEERTDRLVRGTRRLAGAMRRPERHPLHLRRPLPD</sequence>
<keyword evidence="1" id="KW-0812">Transmembrane</keyword>
<reference evidence="2 3" key="1">
    <citation type="submission" date="2016-10" db="EMBL/GenBank/DDBJ databases">
        <authorList>
            <person name="de Groot N.N."/>
        </authorList>
    </citation>
    <scope>NUCLEOTIDE SEQUENCE [LARGE SCALE GENOMIC DNA]</scope>
    <source>
        <strain evidence="2 3">DSM 43941</strain>
    </source>
</reference>
<dbReference type="Proteomes" id="UP000198688">
    <property type="component" value="Chromosome I"/>
</dbReference>
<evidence type="ECO:0000313" key="2">
    <source>
        <dbReference type="EMBL" id="SDS54071.1"/>
    </source>
</evidence>
<evidence type="ECO:0000256" key="1">
    <source>
        <dbReference type="SAM" id="Phobius"/>
    </source>
</evidence>
<name>A0A1H1T1N7_9ACTN</name>
<dbReference type="EMBL" id="LT629758">
    <property type="protein sequence ID" value="SDS54071.1"/>
    <property type="molecule type" value="Genomic_DNA"/>
</dbReference>
<dbReference type="AlphaFoldDB" id="A0A1H1T1N7"/>
<keyword evidence="1" id="KW-0472">Membrane</keyword>
<gene>
    <name evidence="2" type="ORF">SAMN04489716_1011</name>
</gene>
<proteinExistence type="predicted"/>
<keyword evidence="3" id="KW-1185">Reference proteome</keyword>
<dbReference type="STRING" id="113562.SAMN04489716_1011"/>